<dbReference type="SMART" id="SM00320">
    <property type="entry name" value="WD40"/>
    <property type="match status" value="6"/>
</dbReference>
<keyword evidence="1 7" id="KW-0963">Cytoplasm</keyword>
<sequence>MRPYLLQGHERPITVIKYNYDGDLLFSASKDQIPCIWRVENGERLGTFHGHKGTVWDLDCDRFSKQLLTASADATVKLWNIQSGDLQHTFTHRGPVRGVAWSEDNKKFATISDPFVEHNAKITIFDTAELDGESDEDDLEPLLEIDVPKENSRRVQMTNISWTALNEHLLIAFDNGIVRLYNPTTGTIEEEIRVHDKKINRLQLNQSKSLFITSSADFTSKLYDTANLKHLKTYTTDRPVNDAVISETKDHILLGGGQEAMSVTTTSGKVGKFETRFFELVYETEFGSVKGHFGPINALAINPNGRNYASGAEDGYVRLHFFDKSYLDMKDPVPEAAEGTEELSTDDDDEDNQGNE</sequence>
<gene>
    <name evidence="10" type="ORF">FRACYDRAFT_246754</name>
</gene>
<dbReference type="InterPro" id="IPR036322">
    <property type="entry name" value="WD40_repeat_dom_sf"/>
</dbReference>
<keyword evidence="3 8" id="KW-0853">WD repeat</keyword>
<dbReference type="CDD" id="cd00200">
    <property type="entry name" value="WD40"/>
    <property type="match status" value="1"/>
</dbReference>
<dbReference type="Pfam" id="PF24805">
    <property type="entry name" value="EIF3I"/>
    <property type="match status" value="1"/>
</dbReference>
<dbReference type="AlphaFoldDB" id="A0A1E7EXY2"/>
<keyword evidence="11" id="KW-1185">Reference proteome</keyword>
<feature type="repeat" description="WD" evidence="8">
    <location>
        <begin position="6"/>
        <end position="47"/>
    </location>
</feature>
<dbReference type="EMBL" id="KV784370">
    <property type="protein sequence ID" value="OEU10880.1"/>
    <property type="molecule type" value="Genomic_DNA"/>
</dbReference>
<proteinExistence type="inferred from homology"/>
<dbReference type="PROSITE" id="PS00678">
    <property type="entry name" value="WD_REPEATS_1"/>
    <property type="match status" value="1"/>
</dbReference>
<comment type="subcellular location">
    <subcellularLocation>
        <location evidence="7">Cytoplasm</location>
    </subcellularLocation>
</comment>
<dbReference type="GO" id="GO:0071541">
    <property type="term" value="C:eukaryotic translation initiation factor 3 complex, eIF3m"/>
    <property type="evidence" value="ECO:0007669"/>
    <property type="project" value="TreeGrafter"/>
</dbReference>
<evidence type="ECO:0000256" key="7">
    <source>
        <dbReference type="HAMAP-Rule" id="MF_03008"/>
    </source>
</evidence>
<dbReference type="GO" id="GO:0001732">
    <property type="term" value="P:formation of cytoplasmic translation initiation complex"/>
    <property type="evidence" value="ECO:0007669"/>
    <property type="project" value="UniProtKB-UniRule"/>
</dbReference>
<evidence type="ECO:0000256" key="8">
    <source>
        <dbReference type="PROSITE-ProRule" id="PRU00221"/>
    </source>
</evidence>
<evidence type="ECO:0000256" key="1">
    <source>
        <dbReference type="ARBA" id="ARBA00022490"/>
    </source>
</evidence>
<dbReference type="GO" id="GO:0033290">
    <property type="term" value="C:eukaryotic 48S preinitiation complex"/>
    <property type="evidence" value="ECO:0007669"/>
    <property type="project" value="UniProtKB-UniRule"/>
</dbReference>
<keyword evidence="4" id="KW-0677">Repeat</keyword>
<keyword evidence="2 7" id="KW-0396">Initiation factor</keyword>
<dbReference type="GO" id="GO:0016282">
    <property type="term" value="C:eukaryotic 43S preinitiation complex"/>
    <property type="evidence" value="ECO:0007669"/>
    <property type="project" value="UniProtKB-UniRule"/>
</dbReference>
<dbReference type="Gene3D" id="2.130.10.10">
    <property type="entry name" value="YVTN repeat-like/Quinoprotein amine dehydrogenase"/>
    <property type="match status" value="1"/>
</dbReference>
<dbReference type="GO" id="GO:0003723">
    <property type="term" value="F:RNA binding"/>
    <property type="evidence" value="ECO:0007669"/>
    <property type="project" value="TreeGrafter"/>
</dbReference>
<accession>A0A1E7EXY2</accession>
<comment type="similarity">
    <text evidence="6">Belongs to the WD repeat STRAP family.</text>
</comment>
<dbReference type="PROSITE" id="PS50294">
    <property type="entry name" value="WD_REPEATS_REGION"/>
    <property type="match status" value="2"/>
</dbReference>
<evidence type="ECO:0000256" key="6">
    <source>
        <dbReference type="ARBA" id="ARBA00038394"/>
    </source>
</evidence>
<dbReference type="PROSITE" id="PS50082">
    <property type="entry name" value="WD_REPEATS_2"/>
    <property type="match status" value="4"/>
</dbReference>
<dbReference type="PANTHER" id="PTHR19877">
    <property type="entry name" value="EUKARYOTIC TRANSLATION INITIATION FACTOR 3 SUBUNIT I"/>
    <property type="match status" value="1"/>
</dbReference>
<comment type="function">
    <text evidence="7">Component of the eukaryotic translation initiation factor 3 (eIF-3) complex, which is involved in protein synthesis of a specialized repertoire of mRNAs and, together with other initiation factors, stimulates binding of mRNA and methionyl-tRNAi to the 40S ribosome. The eIF-3 complex specifically targets and initiates translation of a subset of mRNAs involved in cell proliferation.</text>
</comment>
<dbReference type="FunCoup" id="A0A1E7EXY2">
    <property type="interactions" value="469"/>
</dbReference>
<dbReference type="InterPro" id="IPR019775">
    <property type="entry name" value="WD40_repeat_CS"/>
</dbReference>
<comment type="similarity">
    <text evidence="7">Belongs to the eIF-3 subunit I family.</text>
</comment>
<dbReference type="InterPro" id="IPR015943">
    <property type="entry name" value="WD40/YVTN_repeat-like_dom_sf"/>
</dbReference>
<dbReference type="GO" id="GO:0003743">
    <property type="term" value="F:translation initiation factor activity"/>
    <property type="evidence" value="ECO:0007669"/>
    <property type="project" value="UniProtKB-UniRule"/>
</dbReference>
<feature type="repeat" description="WD" evidence="8">
    <location>
        <begin position="192"/>
        <end position="233"/>
    </location>
</feature>
<dbReference type="PANTHER" id="PTHR19877:SF1">
    <property type="entry name" value="EUKARYOTIC TRANSLATION INITIATION FACTOR 3 SUBUNIT I"/>
    <property type="match status" value="1"/>
</dbReference>
<evidence type="ECO:0000256" key="9">
    <source>
        <dbReference type="SAM" id="MobiDB-lite"/>
    </source>
</evidence>
<evidence type="ECO:0000256" key="5">
    <source>
        <dbReference type="ARBA" id="ARBA00022917"/>
    </source>
</evidence>
<keyword evidence="5 7" id="KW-0648">Protein biosynthesis</keyword>
<dbReference type="OrthoDB" id="24966at2759"/>
<dbReference type="InterPro" id="IPR001680">
    <property type="entry name" value="WD40_rpt"/>
</dbReference>
<dbReference type="HAMAP" id="MF_03008">
    <property type="entry name" value="eIF3i"/>
    <property type="match status" value="1"/>
</dbReference>
<evidence type="ECO:0000256" key="2">
    <source>
        <dbReference type="ARBA" id="ARBA00022540"/>
    </source>
</evidence>
<feature type="repeat" description="WD" evidence="8">
    <location>
        <begin position="289"/>
        <end position="319"/>
    </location>
</feature>
<reference evidence="10 11" key="1">
    <citation type="submission" date="2016-09" db="EMBL/GenBank/DDBJ databases">
        <title>Extensive genetic diversity and differential bi-allelic expression allows diatom success in the polar Southern Ocean.</title>
        <authorList>
            <consortium name="DOE Joint Genome Institute"/>
            <person name="Mock T."/>
            <person name="Otillar R.P."/>
            <person name="Strauss J."/>
            <person name="Dupont C."/>
            <person name="Frickenhaus S."/>
            <person name="Maumus F."/>
            <person name="Mcmullan M."/>
            <person name="Sanges R."/>
            <person name="Schmutz J."/>
            <person name="Toseland A."/>
            <person name="Valas R."/>
            <person name="Veluchamy A."/>
            <person name="Ward B.J."/>
            <person name="Allen A."/>
            <person name="Barry K."/>
            <person name="Falciatore A."/>
            <person name="Ferrante M."/>
            <person name="Fortunato A.E."/>
            <person name="Gloeckner G."/>
            <person name="Gruber A."/>
            <person name="Hipkin R."/>
            <person name="Janech M."/>
            <person name="Kroth P."/>
            <person name="Leese F."/>
            <person name="Lindquist E."/>
            <person name="Lyon B.R."/>
            <person name="Martin J."/>
            <person name="Mayer C."/>
            <person name="Parker M."/>
            <person name="Quesneville H."/>
            <person name="Raymond J."/>
            <person name="Uhlig C."/>
            <person name="Valentin K.U."/>
            <person name="Worden A.Z."/>
            <person name="Armbrust E.V."/>
            <person name="Bowler C."/>
            <person name="Green B."/>
            <person name="Moulton V."/>
            <person name="Van Oosterhout C."/>
            <person name="Grigoriev I."/>
        </authorList>
    </citation>
    <scope>NUCLEOTIDE SEQUENCE [LARGE SCALE GENOMIC DNA]</scope>
    <source>
        <strain evidence="10 11">CCMP1102</strain>
    </source>
</reference>
<feature type="region of interest" description="Disordered" evidence="9">
    <location>
        <begin position="330"/>
        <end position="356"/>
    </location>
</feature>
<protein>
    <recommendedName>
        <fullName evidence="7">Eukaryotic translation initiation factor 3 subunit I</fullName>
        <shortName evidence="7">eIF3i</shortName>
    </recommendedName>
</protein>
<dbReference type="KEGG" id="fcy:FRACYDRAFT_246754"/>
<evidence type="ECO:0000313" key="10">
    <source>
        <dbReference type="EMBL" id="OEU10880.1"/>
    </source>
</evidence>
<dbReference type="SUPFAM" id="SSF50978">
    <property type="entry name" value="WD40 repeat-like"/>
    <property type="match status" value="1"/>
</dbReference>
<dbReference type="InterPro" id="IPR027525">
    <property type="entry name" value="eIF3i"/>
</dbReference>
<dbReference type="InParanoid" id="A0A1E7EXY2"/>
<evidence type="ECO:0000313" key="11">
    <source>
        <dbReference type="Proteomes" id="UP000095751"/>
    </source>
</evidence>
<feature type="repeat" description="WD" evidence="8">
    <location>
        <begin position="48"/>
        <end position="89"/>
    </location>
</feature>
<name>A0A1E7EXY2_9STRA</name>
<evidence type="ECO:0000256" key="3">
    <source>
        <dbReference type="ARBA" id="ARBA00022574"/>
    </source>
</evidence>
<feature type="compositionally biased region" description="Acidic residues" evidence="9">
    <location>
        <begin position="338"/>
        <end position="356"/>
    </location>
</feature>
<comment type="subunit">
    <text evidence="7">Component of the eukaryotic translation initiation factor 3 (eIF-3) complex.</text>
</comment>
<organism evidence="10 11">
    <name type="scientific">Fragilariopsis cylindrus CCMP1102</name>
    <dbReference type="NCBI Taxonomy" id="635003"/>
    <lineage>
        <taxon>Eukaryota</taxon>
        <taxon>Sar</taxon>
        <taxon>Stramenopiles</taxon>
        <taxon>Ochrophyta</taxon>
        <taxon>Bacillariophyta</taxon>
        <taxon>Bacillariophyceae</taxon>
        <taxon>Bacillariophycidae</taxon>
        <taxon>Bacillariales</taxon>
        <taxon>Bacillariaceae</taxon>
        <taxon>Fragilariopsis</taxon>
    </lineage>
</organism>
<dbReference type="Proteomes" id="UP000095751">
    <property type="component" value="Unassembled WGS sequence"/>
</dbReference>
<evidence type="ECO:0000256" key="4">
    <source>
        <dbReference type="ARBA" id="ARBA00022737"/>
    </source>
</evidence>